<dbReference type="RefSeq" id="WP_154918831.1">
    <property type="nucleotide sequence ID" value="NZ_VUOE01000002.1"/>
</dbReference>
<dbReference type="SUPFAM" id="SSF56601">
    <property type="entry name" value="beta-lactamase/transpeptidase-like"/>
    <property type="match status" value="1"/>
</dbReference>
<dbReference type="EMBL" id="VUOE01000002">
    <property type="protein sequence ID" value="KAA2216708.1"/>
    <property type="molecule type" value="Genomic_DNA"/>
</dbReference>
<evidence type="ECO:0000313" key="5">
    <source>
        <dbReference type="Proteomes" id="UP000323188"/>
    </source>
</evidence>
<dbReference type="Gene3D" id="3.40.710.10">
    <property type="entry name" value="DD-peptidase/beta-lactamase superfamily"/>
    <property type="match status" value="2"/>
</dbReference>
<dbReference type="Pfam" id="PF02113">
    <property type="entry name" value="Peptidase_S13"/>
    <property type="match status" value="2"/>
</dbReference>
<dbReference type="GO" id="GO:0000270">
    <property type="term" value="P:peptidoglycan metabolic process"/>
    <property type="evidence" value="ECO:0007669"/>
    <property type="project" value="TreeGrafter"/>
</dbReference>
<keyword evidence="3" id="KW-0732">Signal</keyword>
<dbReference type="PROSITE" id="PS51257">
    <property type="entry name" value="PROKAR_LIPOPROTEIN"/>
    <property type="match status" value="1"/>
</dbReference>
<evidence type="ECO:0000313" key="4">
    <source>
        <dbReference type="EMBL" id="KAA2216708.1"/>
    </source>
</evidence>
<keyword evidence="2" id="KW-0378">Hydrolase</keyword>
<evidence type="ECO:0000256" key="2">
    <source>
        <dbReference type="ARBA" id="ARBA00022801"/>
    </source>
</evidence>
<dbReference type="GO" id="GO:0006508">
    <property type="term" value="P:proteolysis"/>
    <property type="evidence" value="ECO:0007669"/>
    <property type="project" value="InterPro"/>
</dbReference>
<keyword evidence="4" id="KW-0121">Carboxypeptidase</keyword>
<dbReference type="PANTHER" id="PTHR30023:SF0">
    <property type="entry name" value="PENICILLIN-SENSITIVE CARBOXYPEPTIDASE A"/>
    <property type="match status" value="1"/>
</dbReference>
<proteinExistence type="inferred from homology"/>
<dbReference type="PRINTS" id="PR00922">
    <property type="entry name" value="DADACBPTASE3"/>
</dbReference>
<comment type="caution">
    <text evidence="4">The sequence shown here is derived from an EMBL/GenBank/DDBJ whole genome shotgun (WGS) entry which is preliminary data.</text>
</comment>
<evidence type="ECO:0000256" key="1">
    <source>
        <dbReference type="ARBA" id="ARBA00006096"/>
    </source>
</evidence>
<evidence type="ECO:0000256" key="3">
    <source>
        <dbReference type="SAM" id="SignalP"/>
    </source>
</evidence>
<dbReference type="InterPro" id="IPR012338">
    <property type="entry name" value="Beta-lactam/transpept-like"/>
</dbReference>
<gene>
    <name evidence="4" type="ORF">F0361_11975</name>
</gene>
<feature type="chain" id="PRO_5022880695" evidence="3">
    <location>
        <begin position="21"/>
        <end position="422"/>
    </location>
</feature>
<keyword evidence="4" id="KW-0645">Protease</keyword>
<name>A0A5B2TS41_9FLAO</name>
<reference evidence="4 5" key="1">
    <citation type="submission" date="2019-09" db="EMBL/GenBank/DDBJ databases">
        <authorList>
            <person name="Khan S.A."/>
            <person name="Jeon C.O."/>
            <person name="Chun B.H."/>
            <person name="Jeong S.E."/>
        </authorList>
    </citation>
    <scope>NUCLEOTIDE SEQUENCE [LARGE SCALE GENOMIC DNA]</scope>
    <source>
        <strain evidence="4 5">KCTC 42508</strain>
    </source>
</reference>
<dbReference type="PANTHER" id="PTHR30023">
    <property type="entry name" value="D-ALANYL-D-ALANINE CARBOXYPEPTIDASE"/>
    <property type="match status" value="1"/>
</dbReference>
<comment type="similarity">
    <text evidence="1">Belongs to the peptidase S13 family.</text>
</comment>
<protein>
    <submittedName>
        <fullName evidence="4">D-alanyl-D-alanine carboxypeptidase</fullName>
    </submittedName>
</protein>
<dbReference type="AlphaFoldDB" id="A0A5B2TS41"/>
<feature type="signal peptide" evidence="3">
    <location>
        <begin position="1"/>
        <end position="20"/>
    </location>
</feature>
<accession>A0A5B2TS41</accession>
<sequence>MRKISLLLLLSALVFGCASVKKRTEKSIGTTLNSPFFDNQFTGLLVLDPIAKDTLYSYNSDKYFTPASNTKIFTLYTALKTLPKQAPALRYLQKNDTLFFEGTGDPSLLHHYLKDSTAYSFLKNSINLAYHYSNFQDTRMGPGWSWDDFAWYYSPERSALPIFGNTVMIYDTPDYKVTPAYFKDSVLQIQHSWNREEKRNLFYFDSAERDSLEIPFITDANTVKSVLEGLFARPITLINEMPKGEKKTLYGIEMDSLYVRLMHESDNFIAEQLLIMASGVLTDTLNSENARNHILKNQLKDLPQQPRWVDGSGLSRYNLFTPKSMVYVLNELYQEVPEERLFSIFPAGGVSGTLNSWYGGEEAPYIFAKSGSLGNNYCLSGYLRTKKGRLLIFSYMNNHFRHSPSEVKERMQTIFEVLREGY</sequence>
<dbReference type="GO" id="GO:0004185">
    <property type="term" value="F:serine-type carboxypeptidase activity"/>
    <property type="evidence" value="ECO:0007669"/>
    <property type="project" value="InterPro"/>
</dbReference>
<dbReference type="InterPro" id="IPR000667">
    <property type="entry name" value="Peptidase_S13"/>
</dbReference>
<dbReference type="Proteomes" id="UP000323188">
    <property type="component" value="Unassembled WGS sequence"/>
</dbReference>
<organism evidence="4 5">
    <name type="scientific">Maribacter flavus</name>
    <dbReference type="NCBI Taxonomy" id="1658664"/>
    <lineage>
        <taxon>Bacteria</taxon>
        <taxon>Pseudomonadati</taxon>
        <taxon>Bacteroidota</taxon>
        <taxon>Flavobacteriia</taxon>
        <taxon>Flavobacteriales</taxon>
        <taxon>Flavobacteriaceae</taxon>
        <taxon>Maribacter</taxon>
    </lineage>
</organism>